<evidence type="ECO:0000256" key="1">
    <source>
        <dbReference type="SAM" id="MobiDB-lite"/>
    </source>
</evidence>
<keyword evidence="3" id="KW-1185">Reference proteome</keyword>
<dbReference type="EMBL" id="MDYN01000090">
    <property type="protein sequence ID" value="OQD78084.1"/>
    <property type="molecule type" value="Genomic_DNA"/>
</dbReference>
<feature type="region of interest" description="Disordered" evidence="1">
    <location>
        <begin position="217"/>
        <end position="242"/>
    </location>
</feature>
<name>A0A1V6PM84_9EURO</name>
<comment type="caution">
    <text evidence="2">The sequence shown here is derived from an EMBL/GenBank/DDBJ whole genome shotgun (WGS) entry which is preliminary data.</text>
</comment>
<sequence>MDAERLIERFGCLDHANILSSRDCYIDSNSLYILVDDLSLTMWDLISSPDIYPTEVELAAIMSQPAWINAQNALQLRLMHYTQTTSETHARKATSIPQRTKLGSNTVVQSWTSPIQAHSTKTAIDTLTLTWSDPRTTSGETTNVIAGYFKVDDELGSNGLVIQNPQSSRASLAFNVLVKVGIAETNSGSNLLQYTGTSAESDHVFTRSSESAVHVPSVQATSYQPPQVTPMNPSSSMTDFQRHSDKTSVGYYDEDSFSGTLDDVTRSTPKKTDYYAGNLGPSSHFVEYSRHFQSIQTPQPSTNFGDLDCSTPNLTTESQLVNSTNSVPATTTATKTTAEELTMNNSRTSRALTSHGLGLILGSISGAIQ</sequence>
<proteinExistence type="predicted"/>
<protein>
    <submittedName>
        <fullName evidence="2">Uncharacterized protein</fullName>
    </submittedName>
</protein>
<dbReference type="Proteomes" id="UP000191672">
    <property type="component" value="Unassembled WGS sequence"/>
</dbReference>
<reference evidence="3" key="1">
    <citation type="journal article" date="2017" name="Nat. Microbiol.">
        <title>Global analysis of biosynthetic gene clusters reveals vast potential of secondary metabolite production in Penicillium species.</title>
        <authorList>
            <person name="Nielsen J.C."/>
            <person name="Grijseels S."/>
            <person name="Prigent S."/>
            <person name="Ji B."/>
            <person name="Dainat J."/>
            <person name="Nielsen K.F."/>
            <person name="Frisvad J.C."/>
            <person name="Workman M."/>
            <person name="Nielsen J."/>
        </authorList>
    </citation>
    <scope>NUCLEOTIDE SEQUENCE [LARGE SCALE GENOMIC DNA]</scope>
    <source>
        <strain evidence="3">IBT 31811</strain>
    </source>
</reference>
<evidence type="ECO:0000313" key="3">
    <source>
        <dbReference type="Proteomes" id="UP000191672"/>
    </source>
</evidence>
<evidence type="ECO:0000313" key="2">
    <source>
        <dbReference type="EMBL" id="OQD78084.1"/>
    </source>
</evidence>
<dbReference type="AlphaFoldDB" id="A0A1V6PM84"/>
<feature type="compositionally biased region" description="Polar residues" evidence="1">
    <location>
        <begin position="218"/>
        <end position="239"/>
    </location>
</feature>
<accession>A0A1V6PM84</accession>
<gene>
    <name evidence="2" type="ORF">PENANT_c090G02272</name>
</gene>
<organism evidence="2 3">
    <name type="scientific">Penicillium antarcticum</name>
    <dbReference type="NCBI Taxonomy" id="416450"/>
    <lineage>
        <taxon>Eukaryota</taxon>
        <taxon>Fungi</taxon>
        <taxon>Dikarya</taxon>
        <taxon>Ascomycota</taxon>
        <taxon>Pezizomycotina</taxon>
        <taxon>Eurotiomycetes</taxon>
        <taxon>Eurotiomycetidae</taxon>
        <taxon>Eurotiales</taxon>
        <taxon>Aspergillaceae</taxon>
        <taxon>Penicillium</taxon>
    </lineage>
</organism>